<reference evidence="1" key="1">
    <citation type="submission" date="2023-08" db="EMBL/GenBank/DDBJ databases">
        <title>WGS of pathogenic bacterial species, Los Angeles County Public Health Laboratories.</title>
        <authorList>
            <person name="Garrigues J.M."/>
            <person name="Green N.M."/>
        </authorList>
    </citation>
    <scope>NUCLEOTIDE SEQUENCE</scope>
    <source>
        <strain evidence="1">LACPHL-BACT-2023-00068</strain>
    </source>
</reference>
<evidence type="ECO:0000313" key="2">
    <source>
        <dbReference type="Proteomes" id="UP001236270"/>
    </source>
</evidence>
<sequence length="89" mass="10058">MTLNFRMRQRSDEEGQYSLIDPDSMRVSWPGVGSEAVKTVLQGFRARMTDGEKFEPYSHTTIARFPGYIVLTPGEAPQFCSKEPPGEDE</sequence>
<dbReference type="EMBL" id="JAVDNV010000005">
    <property type="protein sequence ID" value="MDQ2309099.1"/>
    <property type="molecule type" value="Genomic_DNA"/>
</dbReference>
<dbReference type="AlphaFoldDB" id="A0AAW8HKS3"/>
<protein>
    <submittedName>
        <fullName evidence="1">Uncharacterized protein</fullName>
    </submittedName>
</protein>
<gene>
    <name evidence="1" type="ORF">RBJ30_08300</name>
</gene>
<dbReference type="RefSeq" id="WP_146144431.1">
    <property type="nucleotide sequence ID" value="NZ_CBCSIS010000004.1"/>
</dbReference>
<dbReference type="Proteomes" id="UP001236270">
    <property type="component" value="Unassembled WGS sequence"/>
</dbReference>
<proteinExistence type="predicted"/>
<evidence type="ECO:0000313" key="1">
    <source>
        <dbReference type="EMBL" id="MDQ2309099.1"/>
    </source>
</evidence>
<comment type="caution">
    <text evidence="1">The sequence shown here is derived from an EMBL/GenBank/DDBJ whole genome shotgun (WGS) entry which is preliminary data.</text>
</comment>
<dbReference type="GeneID" id="61383294"/>
<accession>A0AAW8HKS3</accession>
<organism evidence="1 2">
    <name type="scientific">Pluralibacter gergoviae</name>
    <name type="common">Enterobacter gergoviae</name>
    <dbReference type="NCBI Taxonomy" id="61647"/>
    <lineage>
        <taxon>Bacteria</taxon>
        <taxon>Pseudomonadati</taxon>
        <taxon>Pseudomonadota</taxon>
        <taxon>Gammaproteobacteria</taxon>
        <taxon>Enterobacterales</taxon>
        <taxon>Enterobacteriaceae</taxon>
        <taxon>Pluralibacter</taxon>
    </lineage>
</organism>
<name>A0AAW8HKS3_PLUGE</name>